<dbReference type="AlphaFoldDB" id="A0A8T1UJ39"/>
<gene>
    <name evidence="1" type="ORF">JG687_00007845</name>
</gene>
<evidence type="ECO:0000313" key="1">
    <source>
        <dbReference type="EMBL" id="KAG6961110.1"/>
    </source>
</evidence>
<sequence length="143" mass="15693">MSSTPPLLRSVFRCLPVDLQAIPHIPQCVNGFLMPETIDAAVYNDLQAGTRVCQVEGYSAEAFVGAAANGHLDVFIWLYENYRRLGHPIDEMVAAAGHGRLQGVKSIVIWLPFLDCDLALRAPAAGGHLAVVDGWTYKLWTHH</sequence>
<accession>A0A8T1UJ39</accession>
<reference evidence="1" key="1">
    <citation type="submission" date="2021-01" db="EMBL/GenBank/DDBJ databases">
        <title>Phytophthora aleatoria, a newly-described species from Pinus radiata is distinct from Phytophthora cactorum isolates based on comparative genomics.</title>
        <authorList>
            <person name="Mcdougal R."/>
            <person name="Panda P."/>
            <person name="Williams N."/>
            <person name="Studholme D.J."/>
        </authorList>
    </citation>
    <scope>NUCLEOTIDE SEQUENCE</scope>
    <source>
        <strain evidence="1">NZFS 3830</strain>
    </source>
</reference>
<evidence type="ECO:0008006" key="3">
    <source>
        <dbReference type="Google" id="ProtNLM"/>
    </source>
</evidence>
<dbReference type="OrthoDB" id="94804at2759"/>
<organism evidence="1 2">
    <name type="scientific">Phytophthora cactorum</name>
    <dbReference type="NCBI Taxonomy" id="29920"/>
    <lineage>
        <taxon>Eukaryota</taxon>
        <taxon>Sar</taxon>
        <taxon>Stramenopiles</taxon>
        <taxon>Oomycota</taxon>
        <taxon>Peronosporomycetes</taxon>
        <taxon>Peronosporales</taxon>
        <taxon>Peronosporaceae</taxon>
        <taxon>Phytophthora</taxon>
    </lineage>
</organism>
<name>A0A8T1UJ39_9STRA</name>
<dbReference type="Proteomes" id="UP000688947">
    <property type="component" value="Unassembled WGS sequence"/>
</dbReference>
<evidence type="ECO:0000313" key="2">
    <source>
        <dbReference type="Proteomes" id="UP000688947"/>
    </source>
</evidence>
<protein>
    <recommendedName>
        <fullName evidence="3">Ankyrin repeat-containing domain</fullName>
    </recommendedName>
</protein>
<proteinExistence type="predicted"/>
<dbReference type="EMBL" id="JAENGZ010000359">
    <property type="protein sequence ID" value="KAG6961110.1"/>
    <property type="molecule type" value="Genomic_DNA"/>
</dbReference>
<comment type="caution">
    <text evidence="1">The sequence shown here is derived from an EMBL/GenBank/DDBJ whole genome shotgun (WGS) entry which is preliminary data.</text>
</comment>